<evidence type="ECO:0000256" key="3">
    <source>
        <dbReference type="ARBA" id="ARBA00022692"/>
    </source>
</evidence>
<evidence type="ECO:0000256" key="14">
    <source>
        <dbReference type="RuleBase" id="RU003318"/>
    </source>
</evidence>
<dbReference type="PANTHER" id="PTHR24027:SF422">
    <property type="entry name" value="CADHERIN DOMAIN-CONTAINING PROTEIN"/>
    <property type="match status" value="1"/>
</dbReference>
<feature type="domain" description="Cadherin" evidence="20">
    <location>
        <begin position="778"/>
        <end position="879"/>
    </location>
</feature>
<dbReference type="FunCoup" id="A0A482XHR3">
    <property type="interactions" value="157"/>
</dbReference>
<dbReference type="Gene3D" id="2.60.40.60">
    <property type="entry name" value="Cadherins"/>
    <property type="match status" value="7"/>
</dbReference>
<dbReference type="Pfam" id="PF00028">
    <property type="entry name" value="Cadherin"/>
    <property type="match status" value="5"/>
</dbReference>
<dbReference type="GO" id="GO:0008104">
    <property type="term" value="P:intracellular protein localization"/>
    <property type="evidence" value="ECO:0007669"/>
    <property type="project" value="UniProtKB-ARBA"/>
</dbReference>
<dbReference type="GO" id="GO:0005912">
    <property type="term" value="C:adherens junction"/>
    <property type="evidence" value="ECO:0007669"/>
    <property type="project" value="TreeGrafter"/>
</dbReference>
<dbReference type="GO" id="GO:0048589">
    <property type="term" value="P:developmental growth"/>
    <property type="evidence" value="ECO:0007669"/>
    <property type="project" value="UniProtKB-ARBA"/>
</dbReference>
<evidence type="ECO:0000256" key="2">
    <source>
        <dbReference type="ARBA" id="ARBA00022536"/>
    </source>
</evidence>
<dbReference type="GO" id="GO:0098858">
    <property type="term" value="C:actin-based cell projection"/>
    <property type="evidence" value="ECO:0007669"/>
    <property type="project" value="UniProtKB-ARBA"/>
</dbReference>
<feature type="domain" description="Cadherin" evidence="20">
    <location>
        <begin position="657"/>
        <end position="768"/>
    </location>
</feature>
<dbReference type="FunFam" id="4.10.900.10:FF:000012">
    <property type="entry name" value="Putative DE-cadherin"/>
    <property type="match status" value="1"/>
</dbReference>
<feature type="domain" description="Cadherin" evidence="20">
    <location>
        <begin position="337"/>
        <end position="445"/>
    </location>
</feature>
<dbReference type="GO" id="GO:0007297">
    <property type="term" value="P:follicle cell of egg chamber migration"/>
    <property type="evidence" value="ECO:0007669"/>
    <property type="project" value="UniProtKB-ARBA"/>
</dbReference>
<dbReference type="GO" id="GO:0016342">
    <property type="term" value="C:catenin complex"/>
    <property type="evidence" value="ECO:0007669"/>
    <property type="project" value="TreeGrafter"/>
</dbReference>
<feature type="domain" description="Cadherin" evidence="20">
    <location>
        <begin position="229"/>
        <end position="335"/>
    </location>
</feature>
<dbReference type="InterPro" id="IPR015919">
    <property type="entry name" value="Cadherin-like_sf"/>
</dbReference>
<dbReference type="SUPFAM" id="SSF49899">
    <property type="entry name" value="Concanavalin A-like lectins/glucanases"/>
    <property type="match status" value="1"/>
</dbReference>
<dbReference type="InterPro" id="IPR002126">
    <property type="entry name" value="Cadherin-like_dom"/>
</dbReference>
<dbReference type="GO" id="GO:0008013">
    <property type="term" value="F:beta-catenin binding"/>
    <property type="evidence" value="ECO:0007669"/>
    <property type="project" value="TreeGrafter"/>
</dbReference>
<keyword evidence="11" id="KW-0325">Glycoprotein</keyword>
<evidence type="ECO:0000256" key="6">
    <source>
        <dbReference type="ARBA" id="ARBA00022837"/>
    </source>
</evidence>
<evidence type="ECO:0000256" key="4">
    <source>
        <dbReference type="ARBA" id="ARBA00022729"/>
    </source>
</evidence>
<dbReference type="InterPro" id="IPR013320">
    <property type="entry name" value="ConA-like_dom_sf"/>
</dbReference>
<dbReference type="PRINTS" id="PR00205">
    <property type="entry name" value="CADHERIN"/>
</dbReference>
<dbReference type="PROSITE" id="PS50025">
    <property type="entry name" value="LAM_G_DOMAIN"/>
    <property type="match status" value="1"/>
</dbReference>
<evidence type="ECO:0000256" key="13">
    <source>
        <dbReference type="PROSITE-ProRule" id="PRU00122"/>
    </source>
</evidence>
<evidence type="ECO:0000313" key="21">
    <source>
        <dbReference type="EMBL" id="RZF45194.1"/>
    </source>
</evidence>
<keyword evidence="9 17" id="KW-0472">Membrane</keyword>
<evidence type="ECO:0000256" key="9">
    <source>
        <dbReference type="ARBA" id="ARBA00023136"/>
    </source>
</evidence>
<feature type="domain" description="Cadherin" evidence="20">
    <location>
        <begin position="564"/>
        <end position="656"/>
    </location>
</feature>
<feature type="domain" description="Cadherin" evidence="20">
    <location>
        <begin position="445"/>
        <end position="555"/>
    </location>
</feature>
<dbReference type="SMART" id="SM00282">
    <property type="entry name" value="LamG"/>
    <property type="match status" value="1"/>
</dbReference>
<evidence type="ECO:0000256" key="12">
    <source>
        <dbReference type="PROSITE-ProRule" id="PRU00043"/>
    </source>
</evidence>
<feature type="chain" id="PRO_5019809611" description="DE-cadherin" evidence="18">
    <location>
        <begin position="25"/>
        <end position="1558"/>
    </location>
</feature>
<evidence type="ECO:0008006" key="23">
    <source>
        <dbReference type="Google" id="ProtNLM"/>
    </source>
</evidence>
<evidence type="ECO:0000256" key="5">
    <source>
        <dbReference type="ARBA" id="ARBA00022737"/>
    </source>
</evidence>
<proteinExistence type="predicted"/>
<dbReference type="GO" id="GO:0007424">
    <property type="term" value="P:open tracheal system development"/>
    <property type="evidence" value="ECO:0007669"/>
    <property type="project" value="UniProtKB-ARBA"/>
</dbReference>
<reference evidence="21 22" key="1">
    <citation type="journal article" date="2017" name="Gigascience">
        <title>Genome sequence of the small brown planthopper, Laodelphax striatellus.</title>
        <authorList>
            <person name="Zhu J."/>
            <person name="Jiang F."/>
            <person name="Wang X."/>
            <person name="Yang P."/>
            <person name="Bao Y."/>
            <person name="Zhao W."/>
            <person name="Wang W."/>
            <person name="Lu H."/>
            <person name="Wang Q."/>
            <person name="Cui N."/>
            <person name="Li J."/>
            <person name="Chen X."/>
            <person name="Luo L."/>
            <person name="Yu J."/>
            <person name="Kang L."/>
            <person name="Cui F."/>
        </authorList>
    </citation>
    <scope>NUCLEOTIDE SEQUENCE [LARGE SCALE GENOMIC DNA]</scope>
    <source>
        <strain evidence="21">Lst14</strain>
    </source>
</reference>
<dbReference type="GO" id="GO:0007431">
    <property type="term" value="P:salivary gland development"/>
    <property type="evidence" value="ECO:0007669"/>
    <property type="project" value="UniProtKB-ARBA"/>
</dbReference>
<dbReference type="CDD" id="cd00110">
    <property type="entry name" value="LamG"/>
    <property type="match status" value="1"/>
</dbReference>
<feature type="compositionally biased region" description="Polar residues" evidence="16">
    <location>
        <begin position="1532"/>
        <end position="1558"/>
    </location>
</feature>
<evidence type="ECO:0000259" key="19">
    <source>
        <dbReference type="PROSITE" id="PS50025"/>
    </source>
</evidence>
<dbReference type="InterPro" id="IPR039808">
    <property type="entry name" value="Cadherin"/>
</dbReference>
<dbReference type="FunFam" id="2.60.40.60:FF:000280">
    <property type="entry name" value="AGAP007203-PA-like protein"/>
    <property type="match status" value="1"/>
</dbReference>
<dbReference type="InterPro" id="IPR056370">
    <property type="entry name" value="Shg-like_Ig-like"/>
</dbReference>
<keyword evidence="6 12" id="KW-0106">Calcium</keyword>
<dbReference type="SMART" id="SM00112">
    <property type="entry name" value="CA"/>
    <property type="match status" value="7"/>
</dbReference>
<comment type="subcellular location">
    <subcellularLocation>
        <location evidence="1 14">Cell membrane</location>
        <topology evidence="1 14">Single-pass type I membrane protein</topology>
    </subcellularLocation>
</comment>
<sequence>MAAPLWILAVLACVLFIATPSIHAETIKLLSESEDGSFSRSRSKSDSSSTVSSSSSSDTSLRHVRHLSTRTSHGPSAEAEASFLREDFSGSHNMLVSPVDVSGGTRLTVQDNHKPVFLNCTSYQPSVKEDQPRGTYVAQVTAIDRDPPENGGKITYSFVMAPGTHMKFQINETNGIITTTQMLDRDEPSREKEFYLTVRATDNGFPPLDDVCTVRVLIEDINDNKPLFDKVRYIESVPQDLPAGREVMRISANDIDDGNNSLVVYSLRTLTWQDEGFFHINKNTGVISLDKAISRDPGYRFKMQATATDLGEVPNSVQIGVDIEVIESNKKAPSFQSIPASPIMIDENLNDYSYHIATIVAMSNTDETAPVFELVVGRTEQTNKNSHFRLQSEGRTAHIILGKNLDYESISEFTLTIRIENKYNLAAETSIGIQLRDVNDNFPTFTEVVSGSVQENEPPGTPVMQVRAIDADGTSANNQVTYELADNDDYFTIDPYTGNITTLVTFDREKKDYYNVKVIATDNSPSALYNTSEHNKGQQVFRIEIADKNDHAPQFTEAVYVAESIAENANKNEVVLEVNAVDEDTASPVMYSIVDGNTYDAFEIEETTGKIKVHNHLDYENITSYTLTVRAFDGVYEDHCKVEIKISNVNDNPPVFLSYQNNVTIREEELISGCIVKLEAYDPDIPDRGDPQNIVYFVVKEEQKKFLMIDKEGCLSLVQPLDRDPPNGFEIWQVLIAANDENGGQNFLGSSTEVVITLIDINDNSPVLNMTNPVIWRENQNPGIITQLIAKDNDGPENGRPFAFSIAPDANPDIVSKFGIQGNQLAALVTFDREEQKSYRIPIVITDSGIPQMTGTSTLSVVIGDQNDNEMREGASSIFVYNYKGEAPDTDIGRVYVEDPDDWDLGDKSFAWTEGPHPHFELNNRNGFITMMKGTPADMSYLLRFTVYEESLLIARHKVEATVNVTVKNIPEEAVDKSGSLRLQDITAEEFITPNSDGISKRMLLQSHLAALFNISEDNVDVFTVLHSPLRASEPLLDVRFSAHGSPYYPPEKINAAININREQMEDSLKVKILMVNIDECAEEKKFCESSCKNFLFKDSTMVATFTNQSSFVGVKAVVTPFCNCDIPVEPTKVCLNGGTMNGDKCECMDGFSGPLCEISGIGFWGEGWALYPTLQSCQNSHLGMELRPNKENGLVFYIGPTSVTSPPLVQDFMALELRNGYPVLLVDFGTGTVKVEHRQIKITDGAMHRVDIYWTRKSVELQVDDCKLSSCLSLSTPQGPNELLNVNEPLQLGGTYMDLDAVASYMNWTHKPLNMGYSGCVTNVTFNGQLYQLGRPSLAENVDVGCSRGTAVAVTFGVDNSFIIAIILCMLTLLLLLLFVVIHRGKADNLYKDTDDIRENIINYEDEGGGEGDMTSYDLNVLRLNYSQPTMNGHCGNGGIADPPDICGFLDDKKRIVDNDPETNPFDDVRHYAYEGDGNTTGSLSSLASGTDEGDLNFDYLPTFGPRFRKLADIYGDDNSDEEEDDHYPLPNSSTISHPWSASAHNSDLNMQQMGNL</sequence>
<dbReference type="Proteomes" id="UP000291343">
    <property type="component" value="Unassembled WGS sequence"/>
</dbReference>
<dbReference type="EMBL" id="QKKF02009716">
    <property type="protein sequence ID" value="RZF45194.1"/>
    <property type="molecule type" value="Genomic_DNA"/>
</dbReference>
<dbReference type="Pfam" id="PF01049">
    <property type="entry name" value="CADH_Y-type_LIR"/>
    <property type="match status" value="1"/>
</dbReference>
<evidence type="ECO:0000256" key="8">
    <source>
        <dbReference type="ARBA" id="ARBA00022989"/>
    </source>
</evidence>
<feature type="region of interest" description="Disordered" evidence="16">
    <location>
        <begin position="1517"/>
        <end position="1558"/>
    </location>
</feature>
<keyword evidence="5" id="KW-0677">Repeat</keyword>
<dbReference type="InterPro" id="IPR000233">
    <property type="entry name" value="Cadherin_Y-type_LIR"/>
</dbReference>
<keyword evidence="4 18" id="KW-0732">Signal</keyword>
<dbReference type="PROSITE" id="PS00022">
    <property type="entry name" value="EGF_1"/>
    <property type="match status" value="1"/>
</dbReference>
<dbReference type="GO" id="GO:0001736">
    <property type="term" value="P:establishment of planar polarity"/>
    <property type="evidence" value="ECO:0007669"/>
    <property type="project" value="UniProtKB-ARBA"/>
</dbReference>
<dbReference type="GO" id="GO:0045296">
    <property type="term" value="F:cadherin binding"/>
    <property type="evidence" value="ECO:0007669"/>
    <property type="project" value="TreeGrafter"/>
</dbReference>
<keyword evidence="8 17" id="KW-1133">Transmembrane helix</keyword>
<comment type="function">
    <text evidence="15">Cadherins are calcium-dependent cell adhesion proteins.</text>
</comment>
<dbReference type="InterPro" id="IPR020894">
    <property type="entry name" value="Cadherin_CS"/>
</dbReference>
<dbReference type="GO" id="GO:0016339">
    <property type="term" value="P:calcium-dependent cell-cell adhesion via plasma membrane cell adhesion molecules"/>
    <property type="evidence" value="ECO:0007669"/>
    <property type="project" value="TreeGrafter"/>
</dbReference>
<evidence type="ECO:0000256" key="1">
    <source>
        <dbReference type="ARBA" id="ARBA00004251"/>
    </source>
</evidence>
<dbReference type="FunFam" id="2.60.40.60:FF:000032">
    <property type="entry name" value="FAT atypical cadherin 1"/>
    <property type="match status" value="1"/>
</dbReference>
<dbReference type="GO" id="GO:0007156">
    <property type="term" value="P:homophilic cell adhesion via plasma membrane adhesion molecules"/>
    <property type="evidence" value="ECO:0007669"/>
    <property type="project" value="InterPro"/>
</dbReference>
<dbReference type="FunFam" id="2.60.40.60:FF:000058">
    <property type="entry name" value="FAT atypical cadherin 3"/>
    <property type="match status" value="1"/>
</dbReference>
<dbReference type="InterPro" id="IPR000742">
    <property type="entry name" value="EGF"/>
</dbReference>
<dbReference type="GO" id="GO:0007043">
    <property type="term" value="P:cell-cell junction assembly"/>
    <property type="evidence" value="ECO:0007669"/>
    <property type="project" value="TreeGrafter"/>
</dbReference>
<evidence type="ECO:0000256" key="17">
    <source>
        <dbReference type="SAM" id="Phobius"/>
    </source>
</evidence>
<evidence type="ECO:0000256" key="16">
    <source>
        <dbReference type="SAM" id="MobiDB-lite"/>
    </source>
</evidence>
<feature type="signal peptide" evidence="18">
    <location>
        <begin position="1"/>
        <end position="24"/>
    </location>
</feature>
<accession>A0A482XHR3</accession>
<dbReference type="FunFam" id="2.60.40.60:FF:000116">
    <property type="entry name" value="Dachsous cadherin-related 2"/>
    <property type="match status" value="1"/>
</dbReference>
<dbReference type="GO" id="GO:0005509">
    <property type="term" value="F:calcium ion binding"/>
    <property type="evidence" value="ECO:0007669"/>
    <property type="project" value="UniProtKB-UniRule"/>
</dbReference>
<feature type="domain" description="Cadherin" evidence="20">
    <location>
        <begin position="119"/>
        <end position="228"/>
    </location>
</feature>
<dbReference type="GO" id="GO:0007163">
    <property type="term" value="P:establishment or maintenance of cell polarity"/>
    <property type="evidence" value="ECO:0007669"/>
    <property type="project" value="UniProtKB-ARBA"/>
</dbReference>
<keyword evidence="3 14" id="KW-0812">Transmembrane</keyword>
<feature type="transmembrane region" description="Helical" evidence="17">
    <location>
        <begin position="1363"/>
        <end position="1383"/>
    </location>
</feature>
<feature type="region of interest" description="Disordered" evidence="16">
    <location>
        <begin position="35"/>
        <end position="79"/>
    </location>
</feature>
<evidence type="ECO:0000256" key="18">
    <source>
        <dbReference type="SAM" id="SignalP"/>
    </source>
</evidence>
<dbReference type="Pfam" id="PF24811">
    <property type="entry name" value="Ig_Shg"/>
    <property type="match status" value="1"/>
</dbReference>
<dbReference type="SUPFAM" id="SSF49313">
    <property type="entry name" value="Cadherin-like"/>
    <property type="match status" value="8"/>
</dbReference>
<dbReference type="GO" id="GO:0044331">
    <property type="term" value="P:cell-cell adhesion mediated by cadherin"/>
    <property type="evidence" value="ECO:0007669"/>
    <property type="project" value="TreeGrafter"/>
</dbReference>
<comment type="caution">
    <text evidence="21">The sequence shown here is derived from an EMBL/GenBank/DDBJ whole genome shotgun (WGS) entry which is preliminary data.</text>
</comment>
<dbReference type="InterPro" id="IPR027397">
    <property type="entry name" value="Catenin-bd_sf"/>
</dbReference>
<comment type="caution">
    <text evidence="13">Lacks conserved residue(s) required for the propagation of feature annotation.</text>
</comment>
<dbReference type="PROSITE" id="PS01186">
    <property type="entry name" value="EGF_2"/>
    <property type="match status" value="1"/>
</dbReference>
<dbReference type="Pfam" id="PF02210">
    <property type="entry name" value="Laminin_G_2"/>
    <property type="match status" value="1"/>
</dbReference>
<feature type="compositionally biased region" description="Low complexity" evidence="16">
    <location>
        <begin position="36"/>
        <end position="59"/>
    </location>
</feature>
<evidence type="ECO:0000313" key="22">
    <source>
        <dbReference type="Proteomes" id="UP000291343"/>
    </source>
</evidence>
<evidence type="ECO:0000256" key="15">
    <source>
        <dbReference type="RuleBase" id="RU004357"/>
    </source>
</evidence>
<dbReference type="InParanoid" id="A0A482XHR3"/>
<dbReference type="Gene3D" id="2.60.120.200">
    <property type="match status" value="1"/>
</dbReference>
<evidence type="ECO:0000256" key="7">
    <source>
        <dbReference type="ARBA" id="ARBA00022889"/>
    </source>
</evidence>
<dbReference type="PROSITE" id="PS50268">
    <property type="entry name" value="CADHERIN_2"/>
    <property type="match status" value="7"/>
</dbReference>
<organism evidence="21 22">
    <name type="scientific">Laodelphax striatellus</name>
    <name type="common">Small brown planthopper</name>
    <name type="synonym">Delphax striatella</name>
    <dbReference type="NCBI Taxonomy" id="195883"/>
    <lineage>
        <taxon>Eukaryota</taxon>
        <taxon>Metazoa</taxon>
        <taxon>Ecdysozoa</taxon>
        <taxon>Arthropoda</taxon>
        <taxon>Hexapoda</taxon>
        <taxon>Insecta</taxon>
        <taxon>Pterygota</taxon>
        <taxon>Neoptera</taxon>
        <taxon>Paraneoptera</taxon>
        <taxon>Hemiptera</taxon>
        <taxon>Auchenorrhyncha</taxon>
        <taxon>Fulgoroidea</taxon>
        <taxon>Delphacidae</taxon>
        <taxon>Criomorphinae</taxon>
        <taxon>Laodelphax</taxon>
    </lineage>
</organism>
<dbReference type="CDD" id="cd11304">
    <property type="entry name" value="Cadherin_repeat"/>
    <property type="match status" value="7"/>
</dbReference>
<feature type="domain" description="Laminin G" evidence="19">
    <location>
        <begin position="1159"/>
        <end position="1347"/>
    </location>
</feature>
<keyword evidence="2" id="KW-0245">EGF-like domain</keyword>
<dbReference type="PANTHER" id="PTHR24027">
    <property type="entry name" value="CADHERIN-23"/>
    <property type="match status" value="1"/>
</dbReference>
<keyword evidence="22" id="KW-1185">Reference proteome</keyword>
<dbReference type="STRING" id="195883.A0A482XHR3"/>
<gene>
    <name evidence="21" type="ORF">LSTR_LSTR009965</name>
</gene>
<dbReference type="GO" id="GO:0034332">
    <property type="term" value="P:adherens junction organization"/>
    <property type="evidence" value="ECO:0007669"/>
    <property type="project" value="TreeGrafter"/>
</dbReference>
<dbReference type="OrthoDB" id="6252479at2759"/>
<dbReference type="InterPro" id="IPR001791">
    <property type="entry name" value="Laminin_G"/>
</dbReference>
<dbReference type="GO" id="GO:0009887">
    <property type="term" value="P:animal organ morphogenesis"/>
    <property type="evidence" value="ECO:0007669"/>
    <property type="project" value="UniProtKB-ARBA"/>
</dbReference>
<keyword evidence="10" id="KW-1015">Disulfide bond</keyword>
<protein>
    <recommendedName>
        <fullName evidence="23">DE-cadherin</fullName>
    </recommendedName>
</protein>
<keyword evidence="7 14" id="KW-0130">Cell adhesion</keyword>
<evidence type="ECO:0000259" key="20">
    <source>
        <dbReference type="PROSITE" id="PS50268"/>
    </source>
</evidence>
<dbReference type="GO" id="GO:0000902">
    <property type="term" value="P:cell morphogenesis"/>
    <property type="evidence" value="ECO:0007669"/>
    <property type="project" value="TreeGrafter"/>
</dbReference>
<dbReference type="Gene3D" id="4.10.900.10">
    <property type="entry name" value="TCF3-CBD (Catenin binding domain)"/>
    <property type="match status" value="1"/>
</dbReference>
<evidence type="ECO:0000256" key="11">
    <source>
        <dbReference type="ARBA" id="ARBA00023180"/>
    </source>
</evidence>
<dbReference type="GO" id="GO:0048565">
    <property type="term" value="P:digestive tract development"/>
    <property type="evidence" value="ECO:0007669"/>
    <property type="project" value="UniProtKB-ARBA"/>
</dbReference>
<dbReference type="SMR" id="A0A482XHR3"/>
<feature type="compositionally biased region" description="Acidic residues" evidence="16">
    <location>
        <begin position="1517"/>
        <end position="1527"/>
    </location>
</feature>
<dbReference type="PROSITE" id="PS00232">
    <property type="entry name" value="CADHERIN_1"/>
    <property type="match status" value="4"/>
</dbReference>
<evidence type="ECO:0000256" key="10">
    <source>
        <dbReference type="ARBA" id="ARBA00023157"/>
    </source>
</evidence>
<dbReference type="GO" id="GO:0035239">
    <property type="term" value="P:tube morphogenesis"/>
    <property type="evidence" value="ECO:0007669"/>
    <property type="project" value="UniProtKB-ARBA"/>
</dbReference>
<name>A0A482XHR3_LAOST</name>